<organism evidence="4 5">
    <name type="scientific">Ceratobasidium theobromae</name>
    <dbReference type="NCBI Taxonomy" id="1582974"/>
    <lineage>
        <taxon>Eukaryota</taxon>
        <taxon>Fungi</taxon>
        <taxon>Dikarya</taxon>
        <taxon>Basidiomycota</taxon>
        <taxon>Agaricomycotina</taxon>
        <taxon>Agaricomycetes</taxon>
        <taxon>Cantharellales</taxon>
        <taxon>Ceratobasidiaceae</taxon>
        <taxon>Ceratobasidium</taxon>
    </lineage>
</organism>
<proteinExistence type="inferred from homology"/>
<evidence type="ECO:0000256" key="2">
    <source>
        <dbReference type="SAM" id="MobiDB-lite"/>
    </source>
</evidence>
<accession>A0A5N5QT99</accession>
<dbReference type="GO" id="GO:0004190">
    <property type="term" value="F:aspartic-type endopeptidase activity"/>
    <property type="evidence" value="ECO:0007669"/>
    <property type="project" value="InterPro"/>
</dbReference>
<dbReference type="InterPro" id="IPR033121">
    <property type="entry name" value="PEPTIDASE_A1"/>
</dbReference>
<dbReference type="SUPFAM" id="SSF50630">
    <property type="entry name" value="Acid proteases"/>
    <property type="match status" value="1"/>
</dbReference>
<dbReference type="AlphaFoldDB" id="A0A5N5QT99"/>
<evidence type="ECO:0000259" key="3">
    <source>
        <dbReference type="PROSITE" id="PS51767"/>
    </source>
</evidence>
<comment type="similarity">
    <text evidence="1">Belongs to the peptidase A1 family.</text>
</comment>
<dbReference type="CDD" id="cd05471">
    <property type="entry name" value="pepsin_like"/>
    <property type="match status" value="1"/>
</dbReference>
<keyword evidence="4" id="KW-0645">Protease</keyword>
<evidence type="ECO:0000313" key="5">
    <source>
        <dbReference type="Proteomes" id="UP000383932"/>
    </source>
</evidence>
<evidence type="ECO:0000256" key="1">
    <source>
        <dbReference type="ARBA" id="ARBA00007447"/>
    </source>
</evidence>
<dbReference type="EMBL" id="SSOP01000015">
    <property type="protein sequence ID" value="KAB5594869.1"/>
    <property type="molecule type" value="Genomic_DNA"/>
</dbReference>
<dbReference type="Pfam" id="PF00026">
    <property type="entry name" value="Asp"/>
    <property type="match status" value="1"/>
</dbReference>
<evidence type="ECO:0000313" key="4">
    <source>
        <dbReference type="EMBL" id="KAB5594869.1"/>
    </source>
</evidence>
<dbReference type="Gene3D" id="2.40.70.10">
    <property type="entry name" value="Acid Proteases"/>
    <property type="match status" value="2"/>
</dbReference>
<sequence length="417" mass="44755">MYMDLDVLVDLDTGSSDLYLYNYVDGLLDSARTYPTLNPSNLTINYGIGSVTGNVSLVDMTFAGFSVTNQSFLHVTQSDQTAIIDGKLAAGLLGLGFDTISNIHDLVQSKFPGTTEGRTLLSNIFSSNPPTSRHIAFRLDRLYDNNDTDTGSFDIGTFETGFEAVKNTPEIPIYSVLPGYKIYWSVLVDGISINGKNQTLKSAITNGNIPPDGKLAASLDTGYSYPQVTREIAAAIYEPMDGVFDDAIGYYLVPCKAQTNLTFYIGGHTIPIHPLDLSSVGVASLDGQNVTVCRGYFQPISGKPAGGLVDIILGDAFLRNTYTVYNFGNLTDGTSGLSSQNPYIKLLPLTDPNAASAEFQAARKTQLATLPPEVGDDSPDSRSALSNKSERTAKEVTRIGSMSLAVSILCGITSFIF</sequence>
<keyword evidence="5" id="KW-1185">Reference proteome</keyword>
<dbReference type="InterPro" id="IPR034164">
    <property type="entry name" value="Pepsin-like_dom"/>
</dbReference>
<dbReference type="InterPro" id="IPR021109">
    <property type="entry name" value="Peptidase_aspartic_dom_sf"/>
</dbReference>
<feature type="domain" description="Peptidase A1" evidence="3">
    <location>
        <begin position="1"/>
        <end position="335"/>
    </location>
</feature>
<dbReference type="OrthoDB" id="15189at2759"/>
<dbReference type="PANTHER" id="PTHR47966">
    <property type="entry name" value="BETA-SITE APP-CLEAVING ENZYME, ISOFORM A-RELATED"/>
    <property type="match status" value="1"/>
</dbReference>
<reference evidence="4 5" key="1">
    <citation type="journal article" date="2019" name="Fungal Biol. Biotechnol.">
        <title>Draft genome sequence of fastidious pathogen Ceratobasidium theobromae, which causes vascular-streak dieback in Theobroma cacao.</title>
        <authorList>
            <person name="Ali S.S."/>
            <person name="Asman A."/>
            <person name="Shao J."/>
            <person name="Firmansyah A.P."/>
            <person name="Susilo A.W."/>
            <person name="Rosmana A."/>
            <person name="McMahon P."/>
            <person name="Junaid M."/>
            <person name="Guest D."/>
            <person name="Kheng T.Y."/>
            <person name="Meinhardt L.W."/>
            <person name="Bailey B.A."/>
        </authorList>
    </citation>
    <scope>NUCLEOTIDE SEQUENCE [LARGE SCALE GENOMIC DNA]</scope>
    <source>
        <strain evidence="4 5">CT2</strain>
    </source>
</reference>
<name>A0A5N5QT99_9AGAM</name>
<keyword evidence="4" id="KW-0378">Hydrolase</keyword>
<gene>
    <name evidence="4" type="ORF">CTheo_1684</name>
</gene>
<dbReference type="PROSITE" id="PS51767">
    <property type="entry name" value="PEPTIDASE_A1"/>
    <property type="match status" value="1"/>
</dbReference>
<dbReference type="PANTHER" id="PTHR47966:SF57">
    <property type="entry name" value="PEPTIDASE A1 DOMAIN-CONTAINING PROTEIN"/>
    <property type="match status" value="1"/>
</dbReference>
<dbReference type="Proteomes" id="UP000383932">
    <property type="component" value="Unassembled WGS sequence"/>
</dbReference>
<feature type="region of interest" description="Disordered" evidence="2">
    <location>
        <begin position="370"/>
        <end position="390"/>
    </location>
</feature>
<dbReference type="GO" id="GO:0006508">
    <property type="term" value="P:proteolysis"/>
    <property type="evidence" value="ECO:0007669"/>
    <property type="project" value="UniProtKB-KW"/>
</dbReference>
<protein>
    <submittedName>
        <fullName evidence="4">Eukaryotic aspartyl protease</fullName>
    </submittedName>
</protein>
<dbReference type="InterPro" id="IPR001461">
    <property type="entry name" value="Aspartic_peptidase_A1"/>
</dbReference>
<comment type="caution">
    <text evidence="4">The sequence shown here is derived from an EMBL/GenBank/DDBJ whole genome shotgun (WGS) entry which is preliminary data.</text>
</comment>